<protein>
    <submittedName>
        <fullName evidence="1">Aspartate/glutamate racemase family protein</fullName>
    </submittedName>
</protein>
<dbReference type="EMBL" id="JACSNV010000023">
    <property type="protein sequence ID" value="MBM6878823.1"/>
    <property type="molecule type" value="Genomic_DNA"/>
</dbReference>
<dbReference type="Pfam" id="PF01177">
    <property type="entry name" value="Asp_Glu_race"/>
    <property type="match status" value="1"/>
</dbReference>
<reference evidence="1 2" key="1">
    <citation type="journal article" date="2021" name="Sci. Rep.">
        <title>The distribution of antibiotic resistance genes in chicken gut microbiota commensals.</title>
        <authorList>
            <person name="Juricova H."/>
            <person name="Matiasovicova J."/>
            <person name="Kubasova T."/>
            <person name="Cejkova D."/>
            <person name="Rychlik I."/>
        </authorList>
    </citation>
    <scope>NUCLEOTIDE SEQUENCE [LARGE SCALE GENOMIC DNA]</scope>
    <source>
        <strain evidence="1 2">An431b</strain>
    </source>
</reference>
<sequence length="219" mass="23824">MRVAVIAGTPVDTKMGVDFLAAKGVEAQGYPVAQTAQEQVMMQVGSQEEREEKVGLFLKEIKSQGINIVMIYCNSLSATIDVEKLANKFKIHIITPMDAYGKIARQYKKLGVMAGSNQGLAGIEKTMMNASEDVFVIGLASLPLAQEIEAGISPKELMETNGLKDLVAFYEKNHVEAIVLGCTHFPYLMQELSASTAVPVIDPAEIIYDIILKTEEGIL</sequence>
<dbReference type="InterPro" id="IPR015942">
    <property type="entry name" value="Asp/Glu/hydantoin_racemase"/>
</dbReference>
<evidence type="ECO:0000313" key="2">
    <source>
        <dbReference type="Proteomes" id="UP000729290"/>
    </source>
</evidence>
<gene>
    <name evidence="1" type="ORF">H9X83_11780</name>
</gene>
<name>A0ABS2GDG4_9FIRM</name>
<dbReference type="RefSeq" id="WP_205134459.1">
    <property type="nucleotide sequence ID" value="NZ_JACSNT010000020.1"/>
</dbReference>
<dbReference type="InterPro" id="IPR001920">
    <property type="entry name" value="Asp/Glu_race"/>
</dbReference>
<dbReference type="PROSITE" id="PS00924">
    <property type="entry name" value="ASP_GLU_RACEMASE_2"/>
    <property type="match status" value="1"/>
</dbReference>
<keyword evidence="2" id="KW-1185">Reference proteome</keyword>
<proteinExistence type="predicted"/>
<accession>A0ABS2GDG4</accession>
<comment type="caution">
    <text evidence="1">The sequence shown here is derived from an EMBL/GenBank/DDBJ whole genome shotgun (WGS) entry which is preliminary data.</text>
</comment>
<evidence type="ECO:0000313" key="1">
    <source>
        <dbReference type="EMBL" id="MBM6878823.1"/>
    </source>
</evidence>
<dbReference type="Gene3D" id="3.40.50.1860">
    <property type="match status" value="2"/>
</dbReference>
<dbReference type="SUPFAM" id="SSF53681">
    <property type="entry name" value="Aspartate/glutamate racemase"/>
    <property type="match status" value="1"/>
</dbReference>
<dbReference type="Proteomes" id="UP000729290">
    <property type="component" value="Unassembled WGS sequence"/>
</dbReference>
<dbReference type="InterPro" id="IPR033134">
    <property type="entry name" value="Asp/Glu_racemase_AS_2"/>
</dbReference>
<organism evidence="1 2">
    <name type="scientific">Anaerotignum lactatifermentans</name>
    <dbReference type="NCBI Taxonomy" id="160404"/>
    <lineage>
        <taxon>Bacteria</taxon>
        <taxon>Bacillati</taxon>
        <taxon>Bacillota</taxon>
        <taxon>Clostridia</taxon>
        <taxon>Lachnospirales</taxon>
        <taxon>Anaerotignaceae</taxon>
        <taxon>Anaerotignum</taxon>
    </lineage>
</organism>